<evidence type="ECO:0000313" key="3">
    <source>
        <dbReference type="EMBL" id="GEU47026.1"/>
    </source>
</evidence>
<dbReference type="InterPro" id="IPR043502">
    <property type="entry name" value="DNA/RNA_pol_sf"/>
</dbReference>
<gene>
    <name evidence="3" type="ORF">Tci_019004</name>
</gene>
<dbReference type="Gene3D" id="3.10.10.10">
    <property type="entry name" value="HIV Type 1 Reverse Transcriptase, subunit A, domain 1"/>
    <property type="match status" value="1"/>
</dbReference>
<dbReference type="Gene3D" id="3.30.70.270">
    <property type="match status" value="2"/>
</dbReference>
<dbReference type="PANTHER" id="PTHR37984:SF5">
    <property type="entry name" value="PROTEIN NYNRIN-LIKE"/>
    <property type="match status" value="1"/>
</dbReference>
<accession>A0A6L2KCE6</accession>
<reference evidence="3" key="1">
    <citation type="journal article" date="2019" name="Sci. Rep.">
        <title>Draft genome of Tanacetum cinerariifolium, the natural source of mosquito coil.</title>
        <authorList>
            <person name="Yamashiro T."/>
            <person name="Shiraishi A."/>
            <person name="Satake H."/>
            <person name="Nakayama K."/>
        </authorList>
    </citation>
    <scope>NUCLEOTIDE SEQUENCE</scope>
</reference>
<evidence type="ECO:0000256" key="1">
    <source>
        <dbReference type="ARBA" id="ARBA00023268"/>
    </source>
</evidence>
<keyword evidence="1" id="KW-0511">Multifunctional enzyme</keyword>
<evidence type="ECO:0000259" key="2">
    <source>
        <dbReference type="Pfam" id="PF17919"/>
    </source>
</evidence>
<organism evidence="3">
    <name type="scientific">Tanacetum cinerariifolium</name>
    <name type="common">Dalmatian daisy</name>
    <name type="synonym">Chrysanthemum cinerariifolium</name>
    <dbReference type="NCBI Taxonomy" id="118510"/>
    <lineage>
        <taxon>Eukaryota</taxon>
        <taxon>Viridiplantae</taxon>
        <taxon>Streptophyta</taxon>
        <taxon>Embryophyta</taxon>
        <taxon>Tracheophyta</taxon>
        <taxon>Spermatophyta</taxon>
        <taxon>Magnoliopsida</taxon>
        <taxon>eudicotyledons</taxon>
        <taxon>Gunneridae</taxon>
        <taxon>Pentapetalae</taxon>
        <taxon>asterids</taxon>
        <taxon>campanulids</taxon>
        <taxon>Asterales</taxon>
        <taxon>Asteraceae</taxon>
        <taxon>Asteroideae</taxon>
        <taxon>Anthemideae</taxon>
        <taxon>Anthemidinae</taxon>
        <taxon>Tanacetum</taxon>
    </lineage>
</organism>
<dbReference type="EMBL" id="BKCJ010002211">
    <property type="protein sequence ID" value="GEU47026.1"/>
    <property type="molecule type" value="Genomic_DNA"/>
</dbReference>
<feature type="domain" description="Reverse transcriptase/retrotransposon-derived protein RNase H-like" evidence="2">
    <location>
        <begin position="214"/>
        <end position="283"/>
    </location>
</feature>
<sequence length="343" mass="38826">MHGEDLLWEVYVEALLKRFSSTYEDPITDMKNISQKGGYVQVYIDDFNVLMIKEVVFFRKQLTQCLDMRIVQLKIGYGNQDAIDAMVKELLKSGVIRASHGPFPSLIVMVKKKDGSWRMCVDYKALNNKNVKEKFPIPVIEKLIDELFGAQVFTKLDLRSMTEHTQHLAQVLGTMQFQKLYAKMSKCVFGSPQVEYLRHVIYEKGIATDPSKLAQKDFDELKNAMVNTPVLALLNFQEEFTVETNASDEGIRAVLLQKGHPIAYLSRALAPMHKGLSTYEKELRLKPFKGQPANVIPLPHCTTSGVISVVPVAVIDRKIAKVKNAVVVYWLVQWSNGSQDDAT</sequence>
<dbReference type="InterPro" id="IPR041577">
    <property type="entry name" value="RT_RNaseH_2"/>
</dbReference>
<dbReference type="GO" id="GO:0003824">
    <property type="term" value="F:catalytic activity"/>
    <property type="evidence" value="ECO:0007669"/>
    <property type="project" value="UniProtKB-KW"/>
</dbReference>
<dbReference type="AlphaFoldDB" id="A0A6L2KCE6"/>
<comment type="caution">
    <text evidence="3">The sequence shown here is derived from an EMBL/GenBank/DDBJ whole genome shotgun (WGS) entry which is preliminary data.</text>
</comment>
<dbReference type="PANTHER" id="PTHR37984">
    <property type="entry name" value="PROTEIN CBG26694"/>
    <property type="match status" value="1"/>
</dbReference>
<proteinExistence type="predicted"/>
<protein>
    <recommendedName>
        <fullName evidence="2">Reverse transcriptase/retrotransposon-derived protein RNase H-like domain-containing protein</fullName>
    </recommendedName>
</protein>
<dbReference type="SUPFAM" id="SSF56672">
    <property type="entry name" value="DNA/RNA polymerases"/>
    <property type="match status" value="1"/>
</dbReference>
<dbReference type="Pfam" id="PF17919">
    <property type="entry name" value="RT_RNaseH_2"/>
    <property type="match status" value="1"/>
</dbReference>
<dbReference type="CDD" id="cd01647">
    <property type="entry name" value="RT_LTR"/>
    <property type="match status" value="1"/>
</dbReference>
<name>A0A6L2KCE6_TANCI</name>
<dbReference type="InterPro" id="IPR050951">
    <property type="entry name" value="Retrovirus_Pol_polyprotein"/>
</dbReference>
<dbReference type="InterPro" id="IPR043128">
    <property type="entry name" value="Rev_trsase/Diguanyl_cyclase"/>
</dbReference>